<evidence type="ECO:0000256" key="2">
    <source>
        <dbReference type="SAM" id="SignalP"/>
    </source>
</evidence>
<evidence type="ECO:0000313" key="3">
    <source>
        <dbReference type="EMBL" id="KAF2461028.1"/>
    </source>
</evidence>
<proteinExistence type="predicted"/>
<dbReference type="AlphaFoldDB" id="A0A6A6PAV0"/>
<accession>A0A6A6PAV0</accession>
<keyword evidence="2" id="KW-0732">Signal</keyword>
<feature type="compositionally biased region" description="Basic and acidic residues" evidence="1">
    <location>
        <begin position="109"/>
        <end position="120"/>
    </location>
</feature>
<evidence type="ECO:0000313" key="4">
    <source>
        <dbReference type="Proteomes" id="UP000799766"/>
    </source>
</evidence>
<sequence length="159" mass="16897">MQIKFALLAAAGLLVSVNAAPTPKRQVSTIEFGDDPSSTMTWSHDGEKSSGTSSISWGPKKRAPQGEISETLPNGGKISFGDWDSTTWFENAPKPPQPGSGSWISWDPSGKEKKARRGDDGGISDGTATLSGFESETVWESDAEAKPGSSFTFDPSEKE</sequence>
<reference evidence="3" key="1">
    <citation type="journal article" date="2020" name="Stud. Mycol.">
        <title>101 Dothideomycetes genomes: a test case for predicting lifestyles and emergence of pathogens.</title>
        <authorList>
            <person name="Haridas S."/>
            <person name="Albert R."/>
            <person name="Binder M."/>
            <person name="Bloem J."/>
            <person name="Labutti K."/>
            <person name="Salamov A."/>
            <person name="Andreopoulos B."/>
            <person name="Baker S."/>
            <person name="Barry K."/>
            <person name="Bills G."/>
            <person name="Bluhm B."/>
            <person name="Cannon C."/>
            <person name="Castanera R."/>
            <person name="Culley D."/>
            <person name="Daum C."/>
            <person name="Ezra D."/>
            <person name="Gonzalez J."/>
            <person name="Henrissat B."/>
            <person name="Kuo A."/>
            <person name="Liang C."/>
            <person name="Lipzen A."/>
            <person name="Lutzoni F."/>
            <person name="Magnuson J."/>
            <person name="Mondo S."/>
            <person name="Nolan M."/>
            <person name="Ohm R."/>
            <person name="Pangilinan J."/>
            <person name="Park H.-J."/>
            <person name="Ramirez L."/>
            <person name="Alfaro M."/>
            <person name="Sun H."/>
            <person name="Tritt A."/>
            <person name="Yoshinaga Y."/>
            <person name="Zwiers L.-H."/>
            <person name="Turgeon B."/>
            <person name="Goodwin S."/>
            <person name="Spatafora J."/>
            <person name="Crous P."/>
            <person name="Grigoriev I."/>
        </authorList>
    </citation>
    <scope>NUCLEOTIDE SEQUENCE</scope>
    <source>
        <strain evidence="3">ATCC 16933</strain>
    </source>
</reference>
<evidence type="ECO:0000256" key="1">
    <source>
        <dbReference type="SAM" id="MobiDB-lite"/>
    </source>
</evidence>
<gene>
    <name evidence="3" type="ORF">BDY21DRAFT_137490</name>
</gene>
<feature type="region of interest" description="Disordered" evidence="1">
    <location>
        <begin position="24"/>
        <end position="159"/>
    </location>
</feature>
<name>A0A6A6PAV0_9PEZI</name>
<organism evidence="3 4">
    <name type="scientific">Lineolata rhizophorae</name>
    <dbReference type="NCBI Taxonomy" id="578093"/>
    <lineage>
        <taxon>Eukaryota</taxon>
        <taxon>Fungi</taxon>
        <taxon>Dikarya</taxon>
        <taxon>Ascomycota</taxon>
        <taxon>Pezizomycotina</taxon>
        <taxon>Dothideomycetes</taxon>
        <taxon>Dothideomycetes incertae sedis</taxon>
        <taxon>Lineolatales</taxon>
        <taxon>Lineolataceae</taxon>
        <taxon>Lineolata</taxon>
    </lineage>
</organism>
<dbReference type="EMBL" id="MU001672">
    <property type="protein sequence ID" value="KAF2461028.1"/>
    <property type="molecule type" value="Genomic_DNA"/>
</dbReference>
<dbReference type="Proteomes" id="UP000799766">
    <property type="component" value="Unassembled WGS sequence"/>
</dbReference>
<keyword evidence="4" id="KW-1185">Reference proteome</keyword>
<protein>
    <submittedName>
        <fullName evidence="3">Uncharacterized protein</fullName>
    </submittedName>
</protein>
<feature type="chain" id="PRO_5025609499" evidence="2">
    <location>
        <begin position="20"/>
        <end position="159"/>
    </location>
</feature>
<feature type="signal peptide" evidence="2">
    <location>
        <begin position="1"/>
        <end position="19"/>
    </location>
</feature>